<evidence type="ECO:0000256" key="1">
    <source>
        <dbReference type="ARBA" id="ARBA00001974"/>
    </source>
</evidence>
<accession>A0AAP3AFY9</accession>
<evidence type="ECO:0000256" key="5">
    <source>
        <dbReference type="RuleBase" id="RU362125"/>
    </source>
</evidence>
<gene>
    <name evidence="9" type="ORF">M3A82_003645</name>
</gene>
<evidence type="ECO:0000256" key="4">
    <source>
        <dbReference type="ARBA" id="ARBA00022827"/>
    </source>
</evidence>
<feature type="domain" description="Acyl-CoA dehydrogenase/oxidase C-terminal" evidence="6">
    <location>
        <begin position="253"/>
        <end position="395"/>
    </location>
</feature>
<dbReference type="SUPFAM" id="SSF47203">
    <property type="entry name" value="Acyl-CoA dehydrogenase C-terminal domain-like"/>
    <property type="match status" value="1"/>
</dbReference>
<organism evidence="9 10">
    <name type="scientific">Micrococcus luteus</name>
    <name type="common">Micrococcus lysodeikticus</name>
    <dbReference type="NCBI Taxonomy" id="1270"/>
    <lineage>
        <taxon>Bacteria</taxon>
        <taxon>Bacillati</taxon>
        <taxon>Actinomycetota</taxon>
        <taxon>Actinomycetes</taxon>
        <taxon>Micrococcales</taxon>
        <taxon>Micrococcaceae</taxon>
        <taxon>Micrococcus</taxon>
    </lineage>
</organism>
<sequence>MTALADRPVPASGAPAVTPGLPHVDLLRLRDRLEPAERARLDAIEDHLQTRVRPHLTRYWDAEEFAFDLLPGLAELGLGRLVLDGSSSLFQQLVHAEIARVDLSLSALVGIHNELNLGMIAGLGSERQKATWQGRLESFDALGAFCLTEPDHGSDIAGGLATTATRDGDEWVIRGAKRWIGAGTIADVALVWARDTADGEIKGFVVPTDTPGYEATKISGKMGLRIMQNADITLDVRLPADAILPGATTFAATRALLRDSRMWVGWQGVGAQMGVLDVLRSYALRREQFGRPLAAFQLIQAQIAEVAGNLAASAGMMLQVDALRQEGRMEMMHAAMAKATSTRLARSSAALARDALGGNGLLTEHEIAKIMGDVEAIYSYEGSYGMNTLIVGRALTGVSAFV</sequence>
<dbReference type="InterPro" id="IPR006089">
    <property type="entry name" value="Acyl-CoA_DH_CS"/>
</dbReference>
<feature type="domain" description="Acyl-CoA dehydrogenase/oxidase N-terminal" evidence="8">
    <location>
        <begin position="37"/>
        <end position="136"/>
    </location>
</feature>
<keyword evidence="5" id="KW-0560">Oxidoreductase</keyword>
<dbReference type="InterPro" id="IPR006091">
    <property type="entry name" value="Acyl-CoA_Oxase/DH_mid-dom"/>
</dbReference>
<dbReference type="Pfam" id="PF02771">
    <property type="entry name" value="Acyl-CoA_dh_N"/>
    <property type="match status" value="1"/>
</dbReference>
<dbReference type="Gene3D" id="1.10.540.10">
    <property type="entry name" value="Acyl-CoA dehydrogenase/oxidase, N-terminal domain"/>
    <property type="match status" value="1"/>
</dbReference>
<evidence type="ECO:0000313" key="10">
    <source>
        <dbReference type="Proteomes" id="UP001205867"/>
    </source>
</evidence>
<proteinExistence type="inferred from homology"/>
<dbReference type="InterPro" id="IPR009100">
    <property type="entry name" value="AcylCoA_DH/oxidase_NM_dom_sf"/>
</dbReference>
<dbReference type="PANTHER" id="PTHR43188:SF1">
    <property type="entry name" value="ACYL-COA DEHYDROGENASE"/>
    <property type="match status" value="1"/>
</dbReference>
<feature type="domain" description="Acyl-CoA oxidase/dehydrogenase middle" evidence="7">
    <location>
        <begin position="144"/>
        <end position="235"/>
    </location>
</feature>
<dbReference type="SUPFAM" id="SSF56645">
    <property type="entry name" value="Acyl-CoA dehydrogenase NM domain-like"/>
    <property type="match status" value="1"/>
</dbReference>
<dbReference type="GO" id="GO:0003995">
    <property type="term" value="F:acyl-CoA dehydrogenase activity"/>
    <property type="evidence" value="ECO:0007669"/>
    <property type="project" value="InterPro"/>
</dbReference>
<dbReference type="InterPro" id="IPR045008">
    <property type="entry name" value="ACX4-like"/>
</dbReference>
<dbReference type="PANTHER" id="PTHR43188">
    <property type="entry name" value="ACYL-COENZYME A OXIDASE"/>
    <property type="match status" value="1"/>
</dbReference>
<evidence type="ECO:0000256" key="2">
    <source>
        <dbReference type="ARBA" id="ARBA00009347"/>
    </source>
</evidence>
<comment type="similarity">
    <text evidence="2 5">Belongs to the acyl-CoA dehydrogenase family.</text>
</comment>
<protein>
    <submittedName>
        <fullName evidence="9">Acyl-CoA dehydrogenase family protein</fullName>
    </submittedName>
</protein>
<dbReference type="Proteomes" id="UP001205867">
    <property type="component" value="Unassembled WGS sequence"/>
</dbReference>
<name>A0AAP3AFY9_MICLU</name>
<keyword evidence="3 5" id="KW-0285">Flavoprotein</keyword>
<reference evidence="9" key="1">
    <citation type="submission" date="2023-06" db="EMBL/GenBank/DDBJ databases">
        <title>lsaBGC provides a comprehensive framework for evolutionary analysis of biosynthetic gene clusters within focal taxa.</title>
        <authorList>
            <person name="Salamzade R."/>
            <person name="Sandstrom S."/>
            <person name="Kalan L.R."/>
        </authorList>
    </citation>
    <scope>NUCLEOTIDE SEQUENCE</scope>
    <source>
        <strain evidence="9">P3-SID899</strain>
    </source>
</reference>
<dbReference type="InterPro" id="IPR036250">
    <property type="entry name" value="AcylCo_DH-like_C"/>
</dbReference>
<dbReference type="AlphaFoldDB" id="A0AAP3AFY9"/>
<evidence type="ECO:0000259" key="8">
    <source>
        <dbReference type="Pfam" id="PF02771"/>
    </source>
</evidence>
<dbReference type="PROSITE" id="PS00073">
    <property type="entry name" value="ACYL_COA_DH_2"/>
    <property type="match status" value="1"/>
</dbReference>
<dbReference type="InterPro" id="IPR037069">
    <property type="entry name" value="AcylCoA_DH/ox_N_sf"/>
</dbReference>
<evidence type="ECO:0000259" key="6">
    <source>
        <dbReference type="Pfam" id="PF00441"/>
    </source>
</evidence>
<evidence type="ECO:0000259" key="7">
    <source>
        <dbReference type="Pfam" id="PF02770"/>
    </source>
</evidence>
<dbReference type="Gene3D" id="2.40.110.10">
    <property type="entry name" value="Butyryl-CoA Dehydrogenase, subunit A, domain 2"/>
    <property type="match status" value="1"/>
</dbReference>
<comment type="cofactor">
    <cofactor evidence="1 5">
        <name>FAD</name>
        <dbReference type="ChEBI" id="CHEBI:57692"/>
    </cofactor>
</comment>
<dbReference type="InterPro" id="IPR013786">
    <property type="entry name" value="AcylCoA_DH/ox_N"/>
</dbReference>
<dbReference type="GO" id="GO:0006635">
    <property type="term" value="P:fatty acid beta-oxidation"/>
    <property type="evidence" value="ECO:0007669"/>
    <property type="project" value="InterPro"/>
</dbReference>
<dbReference type="Gene3D" id="1.20.140.10">
    <property type="entry name" value="Butyryl-CoA Dehydrogenase, subunit A, domain 3"/>
    <property type="match status" value="1"/>
</dbReference>
<dbReference type="RefSeq" id="WP_098471147.1">
    <property type="nucleotide sequence ID" value="NZ_CP058971.1"/>
</dbReference>
<keyword evidence="4 5" id="KW-0274">FAD</keyword>
<dbReference type="Pfam" id="PF02770">
    <property type="entry name" value="Acyl-CoA_dh_M"/>
    <property type="match status" value="1"/>
</dbReference>
<evidence type="ECO:0000313" key="9">
    <source>
        <dbReference type="EMBL" id="MCV7628439.1"/>
    </source>
</evidence>
<evidence type="ECO:0000256" key="3">
    <source>
        <dbReference type="ARBA" id="ARBA00022630"/>
    </source>
</evidence>
<dbReference type="Pfam" id="PF00441">
    <property type="entry name" value="Acyl-CoA_dh_1"/>
    <property type="match status" value="1"/>
</dbReference>
<dbReference type="GO" id="GO:0050660">
    <property type="term" value="F:flavin adenine dinucleotide binding"/>
    <property type="evidence" value="ECO:0007669"/>
    <property type="project" value="InterPro"/>
</dbReference>
<dbReference type="EMBL" id="JALXKZ020000004">
    <property type="protein sequence ID" value="MCV7628439.1"/>
    <property type="molecule type" value="Genomic_DNA"/>
</dbReference>
<dbReference type="InterPro" id="IPR009075">
    <property type="entry name" value="AcylCo_DH/oxidase_C"/>
</dbReference>
<dbReference type="InterPro" id="IPR046373">
    <property type="entry name" value="Acyl-CoA_Oxase/DH_mid-dom_sf"/>
</dbReference>
<comment type="caution">
    <text evidence="9">The sequence shown here is derived from an EMBL/GenBank/DDBJ whole genome shotgun (WGS) entry which is preliminary data.</text>
</comment>